<feature type="non-terminal residue" evidence="2">
    <location>
        <position position="1"/>
    </location>
</feature>
<protein>
    <recommendedName>
        <fullName evidence="1">Thiamin pyrophosphokinase thiamin-binding domain-containing protein</fullName>
    </recommendedName>
</protein>
<dbReference type="SUPFAM" id="SSF63862">
    <property type="entry name" value="Thiamin pyrophosphokinase, substrate-binding domain"/>
    <property type="match status" value="1"/>
</dbReference>
<dbReference type="AlphaFoldDB" id="A0A1Y3BAL3"/>
<sequence>GSHRIPKLNDAKWCSLIPLCGPAKVKTVGLRWNIDENVELEFGKFISSSNEFDQNTDIVIVNVVDERSILFSTEFHL</sequence>
<organism evidence="2 3">
    <name type="scientific">Euroglyphus maynei</name>
    <name type="common">Mayne's house dust mite</name>
    <dbReference type="NCBI Taxonomy" id="6958"/>
    <lineage>
        <taxon>Eukaryota</taxon>
        <taxon>Metazoa</taxon>
        <taxon>Ecdysozoa</taxon>
        <taxon>Arthropoda</taxon>
        <taxon>Chelicerata</taxon>
        <taxon>Arachnida</taxon>
        <taxon>Acari</taxon>
        <taxon>Acariformes</taxon>
        <taxon>Sarcoptiformes</taxon>
        <taxon>Astigmata</taxon>
        <taxon>Psoroptidia</taxon>
        <taxon>Analgoidea</taxon>
        <taxon>Pyroglyphidae</taxon>
        <taxon>Pyroglyphinae</taxon>
        <taxon>Euroglyphus</taxon>
    </lineage>
</organism>
<dbReference type="InterPro" id="IPR036371">
    <property type="entry name" value="TPK_B1-bd_sf"/>
</dbReference>
<dbReference type="Gene3D" id="2.60.120.320">
    <property type="entry name" value="Thiamin pyrophosphokinase, thiamin-binding domain"/>
    <property type="match status" value="1"/>
</dbReference>
<evidence type="ECO:0000313" key="2">
    <source>
        <dbReference type="EMBL" id="OTF77909.1"/>
    </source>
</evidence>
<evidence type="ECO:0000259" key="1">
    <source>
        <dbReference type="SMART" id="SM00983"/>
    </source>
</evidence>
<dbReference type="EMBL" id="MUJZ01030346">
    <property type="protein sequence ID" value="OTF77909.1"/>
    <property type="molecule type" value="Genomic_DNA"/>
</dbReference>
<accession>A0A1Y3BAL3</accession>
<dbReference type="InterPro" id="IPR007373">
    <property type="entry name" value="Thiamin_PyroPKinase_B1-bd"/>
</dbReference>
<feature type="domain" description="Thiamin pyrophosphokinase thiamin-binding" evidence="1">
    <location>
        <begin position="1"/>
        <end position="70"/>
    </location>
</feature>
<reference evidence="2 3" key="1">
    <citation type="submission" date="2017-03" db="EMBL/GenBank/DDBJ databases">
        <title>Genome Survey of Euroglyphus maynei.</title>
        <authorList>
            <person name="Arlian L.G."/>
            <person name="Morgan M.S."/>
            <person name="Rider S.D."/>
        </authorList>
    </citation>
    <scope>NUCLEOTIDE SEQUENCE [LARGE SCALE GENOMIC DNA]</scope>
    <source>
        <strain evidence="2">Arlian Lab</strain>
        <tissue evidence="2">Whole body</tissue>
    </source>
</reference>
<dbReference type="GO" id="GO:0030975">
    <property type="term" value="F:thiamine binding"/>
    <property type="evidence" value="ECO:0007669"/>
    <property type="project" value="InterPro"/>
</dbReference>
<dbReference type="SMART" id="SM00983">
    <property type="entry name" value="TPK_B1_binding"/>
    <property type="match status" value="1"/>
</dbReference>
<dbReference type="Proteomes" id="UP000194236">
    <property type="component" value="Unassembled WGS sequence"/>
</dbReference>
<dbReference type="GO" id="GO:0009229">
    <property type="term" value="P:thiamine diphosphate biosynthetic process"/>
    <property type="evidence" value="ECO:0007669"/>
    <property type="project" value="InterPro"/>
</dbReference>
<gene>
    <name evidence="2" type="ORF">BLA29_014402</name>
</gene>
<comment type="caution">
    <text evidence="2">The sequence shown here is derived from an EMBL/GenBank/DDBJ whole genome shotgun (WGS) entry which is preliminary data.</text>
</comment>
<dbReference type="OrthoDB" id="25149at2759"/>
<name>A0A1Y3BAL3_EURMA</name>
<evidence type="ECO:0000313" key="3">
    <source>
        <dbReference type="Proteomes" id="UP000194236"/>
    </source>
</evidence>
<proteinExistence type="predicted"/>
<dbReference type="Pfam" id="PF04265">
    <property type="entry name" value="TPK_B1_binding"/>
    <property type="match status" value="1"/>
</dbReference>
<keyword evidence="3" id="KW-1185">Reference proteome</keyword>